<dbReference type="RefSeq" id="WP_136457407.1">
    <property type="nucleotide sequence ID" value="NZ_SRSF01000002.1"/>
</dbReference>
<dbReference type="EMBL" id="SRSF01000002">
    <property type="protein sequence ID" value="THH40290.1"/>
    <property type="molecule type" value="Genomic_DNA"/>
</dbReference>
<accession>A0A4S4NVK7</accession>
<protein>
    <submittedName>
        <fullName evidence="1">Uncharacterized protein</fullName>
    </submittedName>
</protein>
<sequence>MEYRAERLWQLADRLGFTFSKGDEYGLQRWLEDFRLTSRGRDRTIANVLREQQGLHEYDAYLFDFSYREFGAKQSVHQTVFFLHSQRLVLPELCLQPESLLHKMGQLFGWDDIDFVRFPKFSRQYRLTGEDEGYIRHHFTEDVLNYFTLHKGWSVEGIGYYLLVYKKGVLLPPEEVEQLYRRGLEVYALFSNQPC</sequence>
<proteinExistence type="predicted"/>
<dbReference type="Proteomes" id="UP000308528">
    <property type="component" value="Unassembled WGS sequence"/>
</dbReference>
<dbReference type="AlphaFoldDB" id="A0A4S4NVK7"/>
<dbReference type="OrthoDB" id="1491211at2"/>
<organism evidence="1 2">
    <name type="scientific">Neolewinella litorea</name>
    <dbReference type="NCBI Taxonomy" id="2562452"/>
    <lineage>
        <taxon>Bacteria</taxon>
        <taxon>Pseudomonadati</taxon>
        <taxon>Bacteroidota</taxon>
        <taxon>Saprospiria</taxon>
        <taxon>Saprospirales</taxon>
        <taxon>Lewinellaceae</taxon>
        <taxon>Neolewinella</taxon>
    </lineage>
</organism>
<keyword evidence="2" id="KW-1185">Reference proteome</keyword>
<comment type="caution">
    <text evidence="1">The sequence shown here is derived from an EMBL/GenBank/DDBJ whole genome shotgun (WGS) entry which is preliminary data.</text>
</comment>
<name>A0A4S4NVK7_9BACT</name>
<reference evidence="1 2" key="1">
    <citation type="submission" date="2019-04" db="EMBL/GenBank/DDBJ databases">
        <title>Lewinella litorea sp. nov., isolated from a marine sand.</title>
        <authorList>
            <person name="Yoon J.-H."/>
        </authorList>
    </citation>
    <scope>NUCLEOTIDE SEQUENCE [LARGE SCALE GENOMIC DNA]</scope>
    <source>
        <strain evidence="1 2">HSMS-39</strain>
    </source>
</reference>
<gene>
    <name evidence="1" type="ORF">E4021_06010</name>
</gene>
<evidence type="ECO:0000313" key="2">
    <source>
        <dbReference type="Proteomes" id="UP000308528"/>
    </source>
</evidence>
<evidence type="ECO:0000313" key="1">
    <source>
        <dbReference type="EMBL" id="THH40290.1"/>
    </source>
</evidence>